<dbReference type="EMBL" id="CM016553">
    <property type="protein sequence ID" value="TKW30388.1"/>
    <property type="molecule type" value="Genomic_DNA"/>
</dbReference>
<dbReference type="AlphaFoldDB" id="A0A4U6VL61"/>
<sequence length="125" mass="13807">MPGLEINLNQNPLESALDNPVDRDDIGEWDGPANELDYDMVWNDEYQGDQDRDRRTEGVQVPAADGQGADGDQDDAAADGVQAESLSNGSNNNKRRFYSDDLKIAIYLELLAKTDPPILRRGVSK</sequence>
<gene>
    <name evidence="2" type="ORF">SEVIR_2G033150v2</name>
</gene>
<dbReference type="OMA" id="TSAMSIW"/>
<proteinExistence type="predicted"/>
<accession>A0A4U6VL61</accession>
<evidence type="ECO:0000313" key="3">
    <source>
        <dbReference type="Proteomes" id="UP000298652"/>
    </source>
</evidence>
<protein>
    <submittedName>
        <fullName evidence="2">Uncharacterized protein</fullName>
    </submittedName>
</protein>
<feature type="region of interest" description="Disordered" evidence="1">
    <location>
        <begin position="1"/>
        <end position="95"/>
    </location>
</feature>
<keyword evidence="3" id="KW-1185">Reference proteome</keyword>
<dbReference type="Proteomes" id="UP000298652">
    <property type="component" value="Chromosome 2"/>
</dbReference>
<evidence type="ECO:0000256" key="1">
    <source>
        <dbReference type="SAM" id="MobiDB-lite"/>
    </source>
</evidence>
<reference evidence="2" key="1">
    <citation type="submission" date="2019-03" db="EMBL/GenBank/DDBJ databases">
        <title>WGS assembly of Setaria viridis.</title>
        <authorList>
            <person name="Huang P."/>
            <person name="Jenkins J."/>
            <person name="Grimwood J."/>
            <person name="Barry K."/>
            <person name="Healey A."/>
            <person name="Mamidi S."/>
            <person name="Sreedasyam A."/>
            <person name="Shu S."/>
            <person name="Feldman M."/>
            <person name="Wu J."/>
            <person name="Yu Y."/>
            <person name="Chen C."/>
            <person name="Johnson J."/>
            <person name="Rokhsar D."/>
            <person name="Baxter I."/>
            <person name="Schmutz J."/>
            <person name="Brutnell T."/>
            <person name="Kellogg E."/>
        </authorList>
    </citation>
    <scope>NUCLEOTIDE SEQUENCE [LARGE SCALE GENOMIC DNA]</scope>
</reference>
<dbReference type="Gramene" id="TKW30388">
    <property type="protein sequence ID" value="TKW30388"/>
    <property type="gene ID" value="SEVIR_2G033150v2"/>
</dbReference>
<evidence type="ECO:0000313" key="2">
    <source>
        <dbReference type="EMBL" id="TKW30388.1"/>
    </source>
</evidence>
<name>A0A4U6VL61_SETVI</name>
<organism evidence="2 3">
    <name type="scientific">Setaria viridis</name>
    <name type="common">Green bristlegrass</name>
    <name type="synonym">Setaria italica subsp. viridis</name>
    <dbReference type="NCBI Taxonomy" id="4556"/>
    <lineage>
        <taxon>Eukaryota</taxon>
        <taxon>Viridiplantae</taxon>
        <taxon>Streptophyta</taxon>
        <taxon>Embryophyta</taxon>
        <taxon>Tracheophyta</taxon>
        <taxon>Spermatophyta</taxon>
        <taxon>Magnoliopsida</taxon>
        <taxon>Liliopsida</taxon>
        <taxon>Poales</taxon>
        <taxon>Poaceae</taxon>
        <taxon>PACMAD clade</taxon>
        <taxon>Panicoideae</taxon>
        <taxon>Panicodae</taxon>
        <taxon>Paniceae</taxon>
        <taxon>Cenchrinae</taxon>
        <taxon>Setaria</taxon>
    </lineage>
</organism>